<comment type="caution">
    <text evidence="1">The sequence shown here is derived from an EMBL/GenBank/DDBJ whole genome shotgun (WGS) entry which is preliminary data.</text>
</comment>
<sequence length="85" mass="10151">MRIFFLSLHSITTVNSLKKIRMKTWFIKLDSRYGIHQKLEDKPKFKTRKFQISYISSISLSCKDLKYPACPRKRCTQKRMGYSQA</sequence>
<evidence type="ECO:0000313" key="1">
    <source>
        <dbReference type="EMBL" id="OPJ73274.1"/>
    </source>
</evidence>
<reference evidence="1 2" key="1">
    <citation type="submission" date="2016-02" db="EMBL/GenBank/DDBJ databases">
        <title>Band-tailed pigeon sequencing and assembly.</title>
        <authorList>
            <person name="Soares A.E."/>
            <person name="Novak B.J."/>
            <person name="Rice E.S."/>
            <person name="O'Connell B."/>
            <person name="Chang D."/>
            <person name="Weber S."/>
            <person name="Shapiro B."/>
        </authorList>
    </citation>
    <scope>NUCLEOTIDE SEQUENCE [LARGE SCALE GENOMIC DNA]</scope>
    <source>
        <strain evidence="1">BTP2013</strain>
        <tissue evidence="1">Blood</tissue>
    </source>
</reference>
<dbReference type="AlphaFoldDB" id="A0A1V4JMF1"/>
<dbReference type="Proteomes" id="UP000190648">
    <property type="component" value="Unassembled WGS sequence"/>
</dbReference>
<name>A0A1V4JMF1_PATFA</name>
<gene>
    <name evidence="1" type="ORF">AV530_005664</name>
</gene>
<evidence type="ECO:0000313" key="2">
    <source>
        <dbReference type="Proteomes" id="UP000190648"/>
    </source>
</evidence>
<accession>A0A1V4JMF1</accession>
<keyword evidence="2" id="KW-1185">Reference proteome</keyword>
<proteinExistence type="predicted"/>
<dbReference type="EMBL" id="LSYS01006902">
    <property type="protein sequence ID" value="OPJ73274.1"/>
    <property type="molecule type" value="Genomic_DNA"/>
</dbReference>
<organism evidence="1 2">
    <name type="scientific">Patagioenas fasciata monilis</name>
    <dbReference type="NCBI Taxonomy" id="372326"/>
    <lineage>
        <taxon>Eukaryota</taxon>
        <taxon>Metazoa</taxon>
        <taxon>Chordata</taxon>
        <taxon>Craniata</taxon>
        <taxon>Vertebrata</taxon>
        <taxon>Euteleostomi</taxon>
        <taxon>Archelosauria</taxon>
        <taxon>Archosauria</taxon>
        <taxon>Dinosauria</taxon>
        <taxon>Saurischia</taxon>
        <taxon>Theropoda</taxon>
        <taxon>Coelurosauria</taxon>
        <taxon>Aves</taxon>
        <taxon>Neognathae</taxon>
        <taxon>Neoaves</taxon>
        <taxon>Columbimorphae</taxon>
        <taxon>Columbiformes</taxon>
        <taxon>Columbidae</taxon>
        <taxon>Patagioenas</taxon>
    </lineage>
</organism>
<protein>
    <submittedName>
        <fullName evidence="1">Uncharacterized protein</fullName>
    </submittedName>
</protein>